<evidence type="ECO:0008006" key="3">
    <source>
        <dbReference type="Google" id="ProtNLM"/>
    </source>
</evidence>
<dbReference type="EMBL" id="JBDZYD010000019">
    <property type="protein sequence ID" value="MEQ0565280.1"/>
    <property type="molecule type" value="Genomic_DNA"/>
</dbReference>
<dbReference type="Pfam" id="PF19953">
    <property type="entry name" value="EACC1"/>
    <property type="match status" value="1"/>
</dbReference>
<dbReference type="RefSeq" id="WP_348956367.1">
    <property type="nucleotide sequence ID" value="NZ_JBDZYD010000019.1"/>
</dbReference>
<protein>
    <recommendedName>
        <fullName evidence="3">ACT domain-containing protein</fullName>
    </recommendedName>
</protein>
<sequence>MPDDTELRLRITGDDPAARLRSLHRWLGNEDDLRGRVELRNRPIAPGEMGGVADVLAVALSAGGAGTVLIRSLARSVSTWLAQSRADVSVTVTTTGDTREVKVDIQRARDPEAVLRGIEELLEPGRSDRA</sequence>
<proteinExistence type="predicted"/>
<dbReference type="InterPro" id="IPR045428">
    <property type="entry name" value="EACC1"/>
</dbReference>
<evidence type="ECO:0000313" key="2">
    <source>
        <dbReference type="Proteomes" id="UP001440984"/>
    </source>
</evidence>
<accession>A0ABV0LSM0</accession>
<name>A0ABV0LSM0_9PSEU</name>
<organism evidence="1 2">
    <name type="scientific">Amycolatopsis melonis</name>
    <dbReference type="NCBI Taxonomy" id="3156488"/>
    <lineage>
        <taxon>Bacteria</taxon>
        <taxon>Bacillati</taxon>
        <taxon>Actinomycetota</taxon>
        <taxon>Actinomycetes</taxon>
        <taxon>Pseudonocardiales</taxon>
        <taxon>Pseudonocardiaceae</taxon>
        <taxon>Amycolatopsis</taxon>
    </lineage>
</organism>
<dbReference type="Proteomes" id="UP001440984">
    <property type="component" value="Unassembled WGS sequence"/>
</dbReference>
<reference evidence="1 2" key="1">
    <citation type="submission" date="2024-05" db="EMBL/GenBank/DDBJ databases">
        <authorList>
            <person name="Zhao H."/>
            <person name="Xu Y."/>
            <person name="Lin S."/>
            <person name="Spain J.C."/>
            <person name="Zhou N.-Y."/>
        </authorList>
    </citation>
    <scope>NUCLEOTIDE SEQUENCE [LARGE SCALE GENOMIC DNA]</scope>
    <source>
        <strain evidence="1 2">NEAU-NG30</strain>
    </source>
</reference>
<keyword evidence="2" id="KW-1185">Reference proteome</keyword>
<gene>
    <name evidence="1" type="ORF">ABJI51_39910</name>
</gene>
<evidence type="ECO:0000313" key="1">
    <source>
        <dbReference type="EMBL" id="MEQ0565280.1"/>
    </source>
</evidence>
<comment type="caution">
    <text evidence="1">The sequence shown here is derived from an EMBL/GenBank/DDBJ whole genome shotgun (WGS) entry which is preliminary data.</text>
</comment>